<accession>A0A2T7DWD7</accession>
<gene>
    <name evidence="1" type="ORF">GQ55_4G080400</name>
</gene>
<evidence type="ECO:0000313" key="1">
    <source>
        <dbReference type="EMBL" id="PUZ59900.1"/>
    </source>
</evidence>
<dbReference type="EMBL" id="CM009752">
    <property type="protein sequence ID" value="PUZ59900.1"/>
    <property type="molecule type" value="Genomic_DNA"/>
</dbReference>
<protein>
    <submittedName>
        <fullName evidence="1">Uncharacterized protein</fullName>
    </submittedName>
</protein>
<dbReference type="Proteomes" id="UP000244336">
    <property type="component" value="Chromosome 4"/>
</dbReference>
<proteinExistence type="predicted"/>
<name>A0A2T7DWD7_9POAL</name>
<evidence type="ECO:0000313" key="2">
    <source>
        <dbReference type="Proteomes" id="UP000244336"/>
    </source>
</evidence>
<reference evidence="1 2" key="1">
    <citation type="submission" date="2018-04" db="EMBL/GenBank/DDBJ databases">
        <title>WGS assembly of Panicum hallii var. hallii HAL2.</title>
        <authorList>
            <person name="Lovell J."/>
            <person name="Jenkins J."/>
            <person name="Lowry D."/>
            <person name="Mamidi S."/>
            <person name="Sreedasyam A."/>
            <person name="Weng X."/>
            <person name="Barry K."/>
            <person name="Bonette J."/>
            <person name="Campitelli B."/>
            <person name="Daum C."/>
            <person name="Gordon S."/>
            <person name="Gould B."/>
            <person name="Lipzen A."/>
            <person name="MacQueen A."/>
            <person name="Palacio-Mejia J."/>
            <person name="Plott C."/>
            <person name="Shakirov E."/>
            <person name="Shu S."/>
            <person name="Yoshinaga Y."/>
            <person name="Zane M."/>
            <person name="Rokhsar D."/>
            <person name="Grimwood J."/>
            <person name="Schmutz J."/>
            <person name="Juenger T."/>
        </authorList>
    </citation>
    <scope>NUCLEOTIDE SEQUENCE [LARGE SCALE GENOMIC DNA]</scope>
    <source>
        <strain evidence="2">cv. HAL2</strain>
    </source>
</reference>
<keyword evidence="2" id="KW-1185">Reference proteome</keyword>
<organism evidence="1 2">
    <name type="scientific">Panicum hallii var. hallii</name>
    <dbReference type="NCBI Taxonomy" id="1504633"/>
    <lineage>
        <taxon>Eukaryota</taxon>
        <taxon>Viridiplantae</taxon>
        <taxon>Streptophyta</taxon>
        <taxon>Embryophyta</taxon>
        <taxon>Tracheophyta</taxon>
        <taxon>Spermatophyta</taxon>
        <taxon>Magnoliopsida</taxon>
        <taxon>Liliopsida</taxon>
        <taxon>Poales</taxon>
        <taxon>Poaceae</taxon>
        <taxon>PACMAD clade</taxon>
        <taxon>Panicoideae</taxon>
        <taxon>Panicodae</taxon>
        <taxon>Paniceae</taxon>
        <taxon>Panicinae</taxon>
        <taxon>Panicum</taxon>
        <taxon>Panicum sect. Panicum</taxon>
    </lineage>
</organism>
<dbReference type="Gramene" id="PUZ59900">
    <property type="protein sequence ID" value="PUZ59900"/>
    <property type="gene ID" value="GQ55_4G080400"/>
</dbReference>
<dbReference type="AlphaFoldDB" id="A0A2T7DWD7"/>
<sequence length="130" mass="14754">MCTRSYTKVPHNVPDAMKITPCHLCRCRQTLAHSVSINAKFMWDRLVRLRTTPSAVPHLLPSCQNLTVKYYFIWSAPMHCILLLIPTSAPAVACMDELQLTVGCLMVSRNHIIIYLNYMRITTTSVAAMM</sequence>